<evidence type="ECO:0000313" key="3">
    <source>
        <dbReference type="Proteomes" id="UP001216139"/>
    </source>
</evidence>
<keyword evidence="1" id="KW-0732">Signal</keyword>
<keyword evidence="3" id="KW-1185">Reference proteome</keyword>
<evidence type="ECO:0000313" key="2">
    <source>
        <dbReference type="EMBL" id="WCT12388.1"/>
    </source>
</evidence>
<feature type="chain" id="PRO_5047234404" description="DUF5723 domain-containing protein" evidence="1">
    <location>
        <begin position="19"/>
        <end position="481"/>
    </location>
</feature>
<gene>
    <name evidence="2" type="ORF">PQO05_00385</name>
</gene>
<accession>A0ABY7T820</accession>
<dbReference type="Proteomes" id="UP001216139">
    <property type="component" value="Chromosome"/>
</dbReference>
<name>A0ABY7T820_9SPHI</name>
<proteinExistence type="predicted"/>
<organism evidence="2 3">
    <name type="scientific">Mucilaginibacter jinjuensis</name>
    <dbReference type="NCBI Taxonomy" id="1176721"/>
    <lineage>
        <taxon>Bacteria</taxon>
        <taxon>Pseudomonadati</taxon>
        <taxon>Bacteroidota</taxon>
        <taxon>Sphingobacteriia</taxon>
        <taxon>Sphingobacteriales</taxon>
        <taxon>Sphingobacteriaceae</taxon>
        <taxon>Mucilaginibacter</taxon>
    </lineage>
</organism>
<reference evidence="2 3" key="1">
    <citation type="submission" date="2023-02" db="EMBL/GenBank/DDBJ databases">
        <title>Genome sequence of Mucilaginibacter jinjuensis strain KACC 16571.</title>
        <authorList>
            <person name="Kim S."/>
            <person name="Heo J."/>
            <person name="Kwon S.-W."/>
        </authorList>
    </citation>
    <scope>NUCLEOTIDE SEQUENCE [LARGE SCALE GENOMIC DNA]</scope>
    <source>
        <strain evidence="2 3">KACC 16571</strain>
    </source>
</reference>
<evidence type="ECO:0008006" key="4">
    <source>
        <dbReference type="Google" id="ProtNLM"/>
    </source>
</evidence>
<feature type="signal peptide" evidence="1">
    <location>
        <begin position="1"/>
        <end position="18"/>
    </location>
</feature>
<dbReference type="RefSeq" id="WP_273630648.1">
    <property type="nucleotide sequence ID" value="NZ_CP117167.1"/>
</dbReference>
<evidence type="ECO:0000256" key="1">
    <source>
        <dbReference type="SAM" id="SignalP"/>
    </source>
</evidence>
<dbReference type="EMBL" id="CP117167">
    <property type="protein sequence ID" value="WCT12388.1"/>
    <property type="molecule type" value="Genomic_DNA"/>
</dbReference>
<sequence>MKVLLISLAMLLALNASAQHQHKIDSASTKAMPLHHQMQGMSHPMKDTTIHTDSMDMGDMKMDDMPGMTSQFSRTIPMNRDGSGSSWVPDETPMNAYMIHGKKWMTMIHGNIFLRYNNQDLFKSGQRGAYHFDAPNYLMGMTQRKVGEHGLFSINTMFSLDAFLVGNGGYPLLYQTGESYKGNKLVDKQHPHDLFSELSVAYTQQLSKKTDVYASFGYPGEPALGPPVFMHRLSAANNPDAPLSHHYADATHITFGVATLGFRVSDFKIEGSTFKGREPDEFRYGFDAMKFDSYSIRLSYNPSKEWALQVSNGWIHSPEEIEPEQNVKRFTASAIHTKMLNADSYIATSLIYGQNHYSDNDKTLPSALLESNLQLHKNAFYGKYEFMQKDADELDLENHTTGYNPNYNINAFTLGYNRQLGNWIKNTDFRLGLQGTVNISPTALQSLYGTAPIGLEVYLRISPSLMKMGMKHDHNMMDMNM</sequence>
<protein>
    <recommendedName>
        <fullName evidence="4">DUF5723 domain-containing protein</fullName>
    </recommendedName>
</protein>